<proteinExistence type="inferred from homology"/>
<comment type="similarity">
    <text evidence="2 10">Belongs to the class-I aminoacyl-tRNA synthetase family.</text>
</comment>
<evidence type="ECO:0000313" key="11">
    <source>
        <dbReference type="EMBL" id="AKM11732.1"/>
    </source>
</evidence>
<protein>
    <recommendedName>
        <fullName evidence="10">Lysine--tRNA ligase</fullName>
        <ecNumber evidence="10">6.1.1.6</ecNumber>
    </recommendedName>
    <alternativeName>
        <fullName evidence="10">Lysyl-tRNA synthetase</fullName>
        <shortName evidence="10">LysRS</shortName>
    </alternativeName>
</protein>
<comment type="subcellular location">
    <subcellularLocation>
        <location evidence="1 10">Cytoplasm</location>
    </subcellularLocation>
</comment>
<dbReference type="InterPro" id="IPR001412">
    <property type="entry name" value="aa-tRNA-synth_I_CS"/>
</dbReference>
<feature type="binding site" evidence="10">
    <location>
        <position position="300"/>
    </location>
    <ligand>
        <name>ATP</name>
        <dbReference type="ChEBI" id="CHEBI:30616"/>
    </ligand>
</feature>
<dbReference type="PATRIC" id="fig|1348774.3.peg.2112"/>
<dbReference type="InterPro" id="IPR014729">
    <property type="entry name" value="Rossmann-like_a/b/a_fold"/>
</dbReference>
<dbReference type="PANTHER" id="PTHR37940">
    <property type="entry name" value="LYSINE--TRNA LIGASE"/>
    <property type="match status" value="1"/>
</dbReference>
<evidence type="ECO:0000256" key="4">
    <source>
        <dbReference type="ARBA" id="ARBA00022598"/>
    </source>
</evidence>
<feature type="short sequence motif" description="'KMSKS' region" evidence="10">
    <location>
        <begin position="297"/>
        <end position="301"/>
    </location>
</feature>
<evidence type="ECO:0000313" key="12">
    <source>
        <dbReference type="Proteomes" id="UP000035287"/>
    </source>
</evidence>
<dbReference type="GO" id="GO:0004824">
    <property type="term" value="F:lysine-tRNA ligase activity"/>
    <property type="evidence" value="ECO:0007669"/>
    <property type="project" value="UniProtKB-UniRule"/>
</dbReference>
<keyword evidence="5 10" id="KW-0547">Nucleotide-binding</keyword>
<gene>
    <name evidence="11" type="primary">lysK</name>
    <name evidence="10" type="synonym">lysS</name>
    <name evidence="11" type="ORF">AB433_10090</name>
</gene>
<keyword evidence="7 10" id="KW-0648">Protein biosynthesis</keyword>
<dbReference type="STRING" id="1348774.AB433_10090"/>
<dbReference type="GO" id="GO:0005737">
    <property type="term" value="C:cytoplasm"/>
    <property type="evidence" value="ECO:0007669"/>
    <property type="project" value="UniProtKB-SubCell"/>
</dbReference>
<keyword evidence="4 10" id="KW-0436">Ligase</keyword>
<accession>A0A0G3XKI5</accession>
<keyword evidence="3 10" id="KW-0963">Cytoplasm</keyword>
<evidence type="ECO:0000256" key="3">
    <source>
        <dbReference type="ARBA" id="ARBA00022490"/>
    </source>
</evidence>
<keyword evidence="6 10" id="KW-0067">ATP-binding</keyword>
<dbReference type="PANTHER" id="PTHR37940:SF1">
    <property type="entry name" value="LYSINE--TRNA LIGASE"/>
    <property type="match status" value="1"/>
</dbReference>
<dbReference type="InterPro" id="IPR020751">
    <property type="entry name" value="aa-tRNA-synth_I_codon-bd_sub2"/>
</dbReference>
<dbReference type="GO" id="GO:0006430">
    <property type="term" value="P:lysyl-tRNA aminoacylation"/>
    <property type="evidence" value="ECO:0007669"/>
    <property type="project" value="UniProtKB-UniRule"/>
</dbReference>
<dbReference type="InterPro" id="IPR002904">
    <property type="entry name" value="Lys-tRNA-ligase"/>
</dbReference>
<keyword evidence="12" id="KW-1185">Reference proteome</keyword>
<feature type="short sequence motif" description="'HIGH' region" evidence="10">
    <location>
        <begin position="50"/>
        <end position="58"/>
    </location>
</feature>
<evidence type="ECO:0000256" key="6">
    <source>
        <dbReference type="ARBA" id="ARBA00022840"/>
    </source>
</evidence>
<name>A0A0G3XKI5_9SPHN</name>
<dbReference type="Gene3D" id="3.40.50.620">
    <property type="entry name" value="HUPs"/>
    <property type="match status" value="2"/>
</dbReference>
<dbReference type="Gene3D" id="1.10.10.350">
    <property type="match status" value="1"/>
</dbReference>
<keyword evidence="8 10" id="KW-0030">Aminoacyl-tRNA synthetase</keyword>
<evidence type="ECO:0000256" key="2">
    <source>
        <dbReference type="ARBA" id="ARBA00005594"/>
    </source>
</evidence>
<dbReference type="EMBL" id="CP011770">
    <property type="protein sequence ID" value="AKM11732.1"/>
    <property type="molecule type" value="Genomic_DNA"/>
</dbReference>
<dbReference type="PROSITE" id="PS00178">
    <property type="entry name" value="AA_TRNA_LIGASE_I"/>
    <property type="match status" value="1"/>
</dbReference>
<evidence type="ECO:0000256" key="10">
    <source>
        <dbReference type="HAMAP-Rule" id="MF_00177"/>
    </source>
</evidence>
<organism evidence="11 12">
    <name type="scientific">Croceicoccus naphthovorans</name>
    <dbReference type="NCBI Taxonomy" id="1348774"/>
    <lineage>
        <taxon>Bacteria</taxon>
        <taxon>Pseudomonadati</taxon>
        <taxon>Pseudomonadota</taxon>
        <taxon>Alphaproteobacteria</taxon>
        <taxon>Sphingomonadales</taxon>
        <taxon>Erythrobacteraceae</taxon>
        <taxon>Croceicoccus</taxon>
    </lineage>
</organism>
<dbReference type="SUPFAM" id="SSF48163">
    <property type="entry name" value="An anticodon-binding domain of class I aminoacyl-tRNA synthetases"/>
    <property type="match status" value="1"/>
</dbReference>
<dbReference type="Proteomes" id="UP000035287">
    <property type="component" value="Chromosome"/>
</dbReference>
<comment type="catalytic activity">
    <reaction evidence="9 10">
        <text>tRNA(Lys) + L-lysine + ATP = L-lysyl-tRNA(Lys) + AMP + diphosphate</text>
        <dbReference type="Rhea" id="RHEA:20792"/>
        <dbReference type="Rhea" id="RHEA-COMP:9696"/>
        <dbReference type="Rhea" id="RHEA-COMP:9697"/>
        <dbReference type="ChEBI" id="CHEBI:30616"/>
        <dbReference type="ChEBI" id="CHEBI:32551"/>
        <dbReference type="ChEBI" id="CHEBI:33019"/>
        <dbReference type="ChEBI" id="CHEBI:78442"/>
        <dbReference type="ChEBI" id="CHEBI:78529"/>
        <dbReference type="ChEBI" id="CHEBI:456215"/>
        <dbReference type="EC" id="6.1.1.6"/>
    </reaction>
</comment>
<dbReference type="OrthoDB" id="9803151at2"/>
<dbReference type="EC" id="6.1.1.6" evidence="10"/>
<dbReference type="GO" id="GO:0005524">
    <property type="term" value="F:ATP binding"/>
    <property type="evidence" value="ECO:0007669"/>
    <property type="project" value="UniProtKB-UniRule"/>
</dbReference>
<dbReference type="NCBIfam" id="NF001968">
    <property type="entry name" value="PRK00750.1-2"/>
    <property type="match status" value="1"/>
</dbReference>
<dbReference type="Pfam" id="PF01921">
    <property type="entry name" value="tRNA-synt_1f"/>
    <property type="match status" value="1"/>
</dbReference>
<dbReference type="SUPFAM" id="SSF52374">
    <property type="entry name" value="Nucleotidylyl transferase"/>
    <property type="match status" value="1"/>
</dbReference>
<evidence type="ECO:0000256" key="7">
    <source>
        <dbReference type="ARBA" id="ARBA00022917"/>
    </source>
</evidence>
<reference evidence="11 12" key="1">
    <citation type="submission" date="2015-06" db="EMBL/GenBank/DDBJ databases">
        <authorList>
            <person name="Zeng Y."/>
            <person name="Huang Y."/>
        </authorList>
    </citation>
    <scope>NUCLEOTIDE SEQUENCE [LARGE SCALE GENOMIC DNA]</scope>
    <source>
        <strain evidence="11 12">PQ-2</strain>
    </source>
</reference>
<sequence>MTQDQLQAAAATSKAWPFQEAQRLAKRFPGGKRDAEGNLVPVLFETGYGPSGLPHIGTFQEVLRTTLVRRAYEVLTGGHPTRLVAFSDDMDGLRKVPDNVPNKEVLEANLGKPLSRIPDPFGSDDSFAGRNNAMLRDFLDRFGFDYEFVAASDRYNSGAFDDALKNVLRHYDAIMGVMLPTLREERRATYSPVLPVSPTTGVVLQVPVEVVDAEAGTISFKDADGAQVIQSVLGGQAKLQWKVDWAMRWVALGVDYEMCGKDLTDSVTQSGKIAKILGGRKPEGMIYELFLDANGEKISKSKGNGLTIEEWLTYGSEESLGFYLFREPKSAKQLHVGIIPKAVDEYWQFREKLPSQPLEQQLGNAVWHLLGANGGHDGAQVPGAGDSLPVTFGLLLNLASVLGSEATAESITDYLDNYIGTRTHSAELDALIAAAVAYNRDFVVPTLVKRPPAANEARALNALDGALSGFDEETSAEDLQTAVYEIGKREEFEFASLRDWFRALYETLLGSSQGPRMGSFIALYGVKNTRRLIAKALMRTEAKQA</sequence>
<evidence type="ECO:0000256" key="5">
    <source>
        <dbReference type="ARBA" id="ARBA00022741"/>
    </source>
</evidence>
<dbReference type="KEGG" id="cna:AB433_10090"/>
<evidence type="ECO:0000256" key="9">
    <source>
        <dbReference type="ARBA" id="ARBA00048573"/>
    </source>
</evidence>
<dbReference type="GO" id="GO:0000049">
    <property type="term" value="F:tRNA binding"/>
    <property type="evidence" value="ECO:0007669"/>
    <property type="project" value="InterPro"/>
</dbReference>
<evidence type="ECO:0000256" key="8">
    <source>
        <dbReference type="ARBA" id="ARBA00023146"/>
    </source>
</evidence>
<dbReference type="AlphaFoldDB" id="A0A0G3XKI5"/>
<evidence type="ECO:0000256" key="1">
    <source>
        <dbReference type="ARBA" id="ARBA00004496"/>
    </source>
</evidence>
<dbReference type="InterPro" id="IPR008925">
    <property type="entry name" value="aa_tRNA-synth_I_cd-bd_sf"/>
</dbReference>
<dbReference type="HAMAP" id="MF_00177">
    <property type="entry name" value="Lys_tRNA_synth_class1"/>
    <property type="match status" value="1"/>
</dbReference>